<keyword evidence="3" id="KW-1185">Reference proteome</keyword>
<dbReference type="KEGG" id="mng:MNEG_13493"/>
<evidence type="ECO:0000313" key="3">
    <source>
        <dbReference type="Proteomes" id="UP000054498"/>
    </source>
</evidence>
<dbReference type="EMBL" id="KK104079">
    <property type="protein sequence ID" value="KIY94469.1"/>
    <property type="molecule type" value="Genomic_DNA"/>
</dbReference>
<dbReference type="Proteomes" id="UP000054498">
    <property type="component" value="Unassembled WGS sequence"/>
</dbReference>
<reference evidence="2 3" key="1">
    <citation type="journal article" date="2013" name="BMC Genomics">
        <title>Reconstruction of the lipid metabolism for the microalga Monoraphidium neglectum from its genome sequence reveals characteristics suitable for biofuel production.</title>
        <authorList>
            <person name="Bogen C."/>
            <person name="Al-Dilaimi A."/>
            <person name="Albersmeier A."/>
            <person name="Wichmann J."/>
            <person name="Grundmann M."/>
            <person name="Rupp O."/>
            <person name="Lauersen K.J."/>
            <person name="Blifernez-Klassen O."/>
            <person name="Kalinowski J."/>
            <person name="Goesmann A."/>
            <person name="Mussgnug J.H."/>
            <person name="Kruse O."/>
        </authorList>
    </citation>
    <scope>NUCLEOTIDE SEQUENCE [LARGE SCALE GENOMIC DNA]</scope>
    <source>
        <strain evidence="2 3">SAG 48.87</strain>
    </source>
</reference>
<feature type="compositionally biased region" description="Basic and acidic residues" evidence="1">
    <location>
        <begin position="147"/>
        <end position="174"/>
    </location>
</feature>
<accession>A0A0D2LS06</accession>
<name>A0A0D2LS06_9CHLO</name>
<feature type="compositionally biased region" description="Acidic residues" evidence="1">
    <location>
        <begin position="199"/>
        <end position="228"/>
    </location>
</feature>
<dbReference type="RefSeq" id="XP_013893489.1">
    <property type="nucleotide sequence ID" value="XM_014038035.1"/>
</dbReference>
<evidence type="ECO:0000313" key="2">
    <source>
        <dbReference type="EMBL" id="KIY94469.1"/>
    </source>
</evidence>
<evidence type="ECO:0000256" key="1">
    <source>
        <dbReference type="SAM" id="MobiDB-lite"/>
    </source>
</evidence>
<sequence>MVARWAEGLSRESTVSRVVTTAPHTIAPKSPWSEGAWMAVVMTLPAGGGLREALLVLMATYQAELWEAGFSPLLAALRAGRPWGDVPARHLLGRYIDVSNTEQALGLVAAHVAGSYSVEALTIAERACGGDPGLDVRQALKDAKLQAERALSESKEQRDQARAARRDRAARRQEQQQQQDQQQEQQRSAAGLGWCSDTESSEEGSTADDDDDDEEESGEEEEEVEEEGKDTAGIARTDCHLSGDTLTHGHNSSDLTAPVLMSALTGVPGPKGGNVTLRPCLFARAPTPRRNKAGSFQLRLSARLSRSLQPLLVGLVGEGNKALTLPKNQDDIIT</sequence>
<dbReference type="AlphaFoldDB" id="A0A0D2LS06"/>
<gene>
    <name evidence="2" type="ORF">MNEG_13493</name>
</gene>
<organism evidence="2 3">
    <name type="scientific">Monoraphidium neglectum</name>
    <dbReference type="NCBI Taxonomy" id="145388"/>
    <lineage>
        <taxon>Eukaryota</taxon>
        <taxon>Viridiplantae</taxon>
        <taxon>Chlorophyta</taxon>
        <taxon>core chlorophytes</taxon>
        <taxon>Chlorophyceae</taxon>
        <taxon>CS clade</taxon>
        <taxon>Sphaeropleales</taxon>
        <taxon>Selenastraceae</taxon>
        <taxon>Monoraphidium</taxon>
    </lineage>
</organism>
<dbReference type="GeneID" id="25730961"/>
<feature type="compositionally biased region" description="Low complexity" evidence="1">
    <location>
        <begin position="175"/>
        <end position="187"/>
    </location>
</feature>
<feature type="region of interest" description="Disordered" evidence="1">
    <location>
        <begin position="147"/>
        <end position="235"/>
    </location>
</feature>
<protein>
    <submittedName>
        <fullName evidence="2">Uncharacterized protein</fullName>
    </submittedName>
</protein>
<proteinExistence type="predicted"/>